<dbReference type="AlphaFoldDB" id="A0A6C0KVQ2"/>
<dbReference type="EMBL" id="MN740973">
    <property type="protein sequence ID" value="QHU20767.1"/>
    <property type="molecule type" value="Genomic_DNA"/>
</dbReference>
<organism evidence="1">
    <name type="scientific">viral metagenome</name>
    <dbReference type="NCBI Taxonomy" id="1070528"/>
    <lineage>
        <taxon>unclassified sequences</taxon>
        <taxon>metagenomes</taxon>
        <taxon>organismal metagenomes</taxon>
    </lineage>
</organism>
<name>A0A6C0KVQ2_9ZZZZ</name>
<reference evidence="1" key="1">
    <citation type="journal article" date="2020" name="Nature">
        <title>Giant virus diversity and host interactions through global metagenomics.</title>
        <authorList>
            <person name="Schulz F."/>
            <person name="Roux S."/>
            <person name="Paez-Espino D."/>
            <person name="Jungbluth S."/>
            <person name="Walsh D.A."/>
            <person name="Denef V.J."/>
            <person name="McMahon K.D."/>
            <person name="Konstantinidis K.T."/>
            <person name="Eloe-Fadrosh E.A."/>
            <person name="Kyrpides N.C."/>
            <person name="Woyke T."/>
        </authorList>
    </citation>
    <scope>NUCLEOTIDE SEQUENCE</scope>
    <source>
        <strain evidence="1">GVMAG-S-3300013093-109</strain>
    </source>
</reference>
<sequence length="165" mass="16621">MSSVTRFIRQIQPDTAYYSAATVAAAVAGGATNAVFELVPAAGNVVGNYPPGTMTSASTGLATAIAAQIAGAGGAANVVLRDMGKTVRTNVTGTSNIGFFRQVQLIAPAAITSYIGGVGGSNFGVLGNINVPDANTDYVTFYVPIVALGASTNVANISSHTMFQQ</sequence>
<evidence type="ECO:0000313" key="1">
    <source>
        <dbReference type="EMBL" id="QHU20767.1"/>
    </source>
</evidence>
<accession>A0A6C0KVQ2</accession>
<proteinExistence type="predicted"/>
<protein>
    <submittedName>
        <fullName evidence="1">Uncharacterized protein</fullName>
    </submittedName>
</protein>